<accession>A0A9N9A9F0</accession>
<dbReference type="AlphaFoldDB" id="A0A9N9A9F0"/>
<dbReference type="EMBL" id="CAJVPZ010002967">
    <property type="protein sequence ID" value="CAG8522153.1"/>
    <property type="molecule type" value="Genomic_DNA"/>
</dbReference>
<evidence type="ECO:0000313" key="2">
    <source>
        <dbReference type="EMBL" id="CAG8522153.1"/>
    </source>
</evidence>
<keyword evidence="3" id="KW-1185">Reference proteome</keyword>
<name>A0A9N9A9F0_9GLOM</name>
<evidence type="ECO:0000313" key="3">
    <source>
        <dbReference type="Proteomes" id="UP000789396"/>
    </source>
</evidence>
<organism evidence="2 3">
    <name type="scientific">Racocetra fulgida</name>
    <dbReference type="NCBI Taxonomy" id="60492"/>
    <lineage>
        <taxon>Eukaryota</taxon>
        <taxon>Fungi</taxon>
        <taxon>Fungi incertae sedis</taxon>
        <taxon>Mucoromycota</taxon>
        <taxon>Glomeromycotina</taxon>
        <taxon>Glomeromycetes</taxon>
        <taxon>Diversisporales</taxon>
        <taxon>Gigasporaceae</taxon>
        <taxon>Racocetra</taxon>
    </lineage>
</organism>
<dbReference type="OrthoDB" id="2430085at2759"/>
<feature type="compositionally biased region" description="Basic and acidic residues" evidence="1">
    <location>
        <begin position="14"/>
        <end position="28"/>
    </location>
</feature>
<proteinExistence type="predicted"/>
<reference evidence="2" key="1">
    <citation type="submission" date="2021-06" db="EMBL/GenBank/DDBJ databases">
        <authorList>
            <person name="Kallberg Y."/>
            <person name="Tangrot J."/>
            <person name="Rosling A."/>
        </authorList>
    </citation>
    <scope>NUCLEOTIDE SEQUENCE</scope>
    <source>
        <strain evidence="2">IN212</strain>
    </source>
</reference>
<gene>
    <name evidence="2" type="ORF">RFULGI_LOCUS3402</name>
</gene>
<feature type="compositionally biased region" description="Polar residues" evidence="1">
    <location>
        <begin position="1"/>
        <end position="10"/>
    </location>
</feature>
<feature type="region of interest" description="Disordered" evidence="1">
    <location>
        <begin position="1"/>
        <end position="31"/>
    </location>
</feature>
<comment type="caution">
    <text evidence="2">The sequence shown here is derived from an EMBL/GenBank/DDBJ whole genome shotgun (WGS) entry which is preliminary data.</text>
</comment>
<evidence type="ECO:0000256" key="1">
    <source>
        <dbReference type="SAM" id="MobiDB-lite"/>
    </source>
</evidence>
<dbReference type="Proteomes" id="UP000789396">
    <property type="component" value="Unassembled WGS sequence"/>
</dbReference>
<protein>
    <submittedName>
        <fullName evidence="2">9351_t:CDS:1</fullName>
    </submittedName>
</protein>
<sequence length="119" mass="13557">MNKEGASSQAPKFENIEQKIEIESEPPRPTKLPYDQNVRILVLSPNSKYAATISSVTTFKDHKICGWQLDLDQPVKQKENESYQPISFKLDCLINTQEFNEKGYPFLLAVSNNKLVAIK</sequence>